<organism evidence="9 10">
    <name type="scientific">Rhodoplanes tepidamans</name>
    <name type="common">Rhodoplanes cryptolactis</name>
    <dbReference type="NCBI Taxonomy" id="200616"/>
    <lineage>
        <taxon>Bacteria</taxon>
        <taxon>Pseudomonadati</taxon>
        <taxon>Pseudomonadota</taxon>
        <taxon>Alphaproteobacteria</taxon>
        <taxon>Hyphomicrobiales</taxon>
        <taxon>Nitrobacteraceae</taxon>
        <taxon>Rhodoplanes</taxon>
    </lineage>
</organism>
<dbReference type="Pfam" id="PF03734">
    <property type="entry name" value="YkuD"/>
    <property type="match status" value="1"/>
</dbReference>
<evidence type="ECO:0000256" key="1">
    <source>
        <dbReference type="ARBA" id="ARBA00004752"/>
    </source>
</evidence>
<proteinExistence type="inferred from homology"/>
<dbReference type="SUPFAM" id="SSF141523">
    <property type="entry name" value="L,D-transpeptidase catalytic domain-like"/>
    <property type="match status" value="1"/>
</dbReference>
<keyword evidence="4 7" id="KW-0133">Cell shape</keyword>
<comment type="similarity">
    <text evidence="2">Belongs to the YkuD family.</text>
</comment>
<evidence type="ECO:0000313" key="10">
    <source>
        <dbReference type="Proteomes" id="UP001165652"/>
    </source>
</evidence>
<evidence type="ECO:0000313" key="9">
    <source>
        <dbReference type="EMBL" id="MDC7785327.1"/>
    </source>
</evidence>
<keyword evidence="5 7" id="KW-0573">Peptidoglycan synthesis</keyword>
<gene>
    <name evidence="9" type="ORF">PQJ73_06495</name>
</gene>
<evidence type="ECO:0000256" key="3">
    <source>
        <dbReference type="ARBA" id="ARBA00022679"/>
    </source>
</evidence>
<dbReference type="RefSeq" id="WP_272776174.1">
    <property type="nucleotide sequence ID" value="NZ_JAQQLI010000007.1"/>
</dbReference>
<reference evidence="9" key="1">
    <citation type="journal article" date="2023" name="Microbiol Resour">
        <title>Genome Sequences of Rhodoplanes serenus and Two Thermotolerant Strains, Rhodoplanes tepidamans and 'Rhodoplanes cryptolactis,' Further Refine the Genus.</title>
        <authorList>
            <person name="Rayyan A.A."/>
            <person name="Kyndt J.A."/>
        </authorList>
    </citation>
    <scope>NUCLEOTIDE SEQUENCE</scope>
    <source>
        <strain evidence="9">DSM 9987</strain>
    </source>
</reference>
<dbReference type="InterPro" id="IPR005490">
    <property type="entry name" value="LD_TPept_cat_dom"/>
</dbReference>
<sequence length="199" mass="21805">MVSFRVLVRPAIVVAALVVPLASAEAALLVRIDKSTQRMSVVVDGTPRYSWPVSTGRAGYGTPSGTYSPQRLHRTYFSKKYYNSPMPYSIFFHGGYAIHGSYEIARLGGPASHGCVRLHPSNAATLFSLVKQHGTGSTRIVVTGSAPATVARAPRTVVQDEPPEVSYAPRGYYAPAPLYPPVYRPYDPYVPAPYPYQRW</sequence>
<feature type="domain" description="L,D-TPase catalytic" evidence="8">
    <location>
        <begin position="28"/>
        <end position="143"/>
    </location>
</feature>
<dbReference type="InterPro" id="IPR050979">
    <property type="entry name" value="LD-transpeptidase"/>
</dbReference>
<evidence type="ECO:0000256" key="2">
    <source>
        <dbReference type="ARBA" id="ARBA00005992"/>
    </source>
</evidence>
<evidence type="ECO:0000256" key="4">
    <source>
        <dbReference type="ARBA" id="ARBA00022960"/>
    </source>
</evidence>
<dbReference type="PANTHER" id="PTHR30582:SF2">
    <property type="entry name" value="L,D-TRANSPEPTIDASE YCIB-RELATED"/>
    <property type="match status" value="1"/>
</dbReference>
<dbReference type="Gene3D" id="2.40.440.10">
    <property type="entry name" value="L,D-transpeptidase catalytic domain-like"/>
    <property type="match status" value="1"/>
</dbReference>
<protein>
    <submittedName>
        <fullName evidence="9">L,D-transpeptidase</fullName>
    </submittedName>
</protein>
<dbReference type="InterPro" id="IPR038063">
    <property type="entry name" value="Transpep_catalytic_dom"/>
</dbReference>
<keyword evidence="10" id="KW-1185">Reference proteome</keyword>
<keyword evidence="3" id="KW-0808">Transferase</keyword>
<feature type="active site" description="Proton donor/acceptor" evidence="7">
    <location>
        <position position="99"/>
    </location>
</feature>
<dbReference type="PROSITE" id="PS52029">
    <property type="entry name" value="LD_TPASE"/>
    <property type="match status" value="1"/>
</dbReference>
<evidence type="ECO:0000259" key="8">
    <source>
        <dbReference type="PROSITE" id="PS52029"/>
    </source>
</evidence>
<comment type="pathway">
    <text evidence="1 7">Cell wall biogenesis; peptidoglycan biosynthesis.</text>
</comment>
<reference evidence="9" key="2">
    <citation type="submission" date="2023-02" db="EMBL/GenBank/DDBJ databases">
        <authorList>
            <person name="Rayyan A."/>
            <person name="Meyer T."/>
            <person name="Kyndt J.A."/>
        </authorList>
    </citation>
    <scope>NUCLEOTIDE SEQUENCE</scope>
    <source>
        <strain evidence="9">DSM 9987</strain>
    </source>
</reference>
<dbReference type="EMBL" id="JAQQLI010000007">
    <property type="protein sequence ID" value="MDC7785327.1"/>
    <property type="molecule type" value="Genomic_DNA"/>
</dbReference>
<accession>A0ABT5J6N6</accession>
<feature type="active site" description="Nucleophile" evidence="7">
    <location>
        <position position="115"/>
    </location>
</feature>
<evidence type="ECO:0000256" key="5">
    <source>
        <dbReference type="ARBA" id="ARBA00022984"/>
    </source>
</evidence>
<dbReference type="Proteomes" id="UP001165652">
    <property type="component" value="Unassembled WGS sequence"/>
</dbReference>
<dbReference type="CDD" id="cd16913">
    <property type="entry name" value="YkuD_like"/>
    <property type="match status" value="1"/>
</dbReference>
<name>A0ABT5J6N6_RHOTP</name>
<keyword evidence="6 7" id="KW-0961">Cell wall biogenesis/degradation</keyword>
<comment type="caution">
    <text evidence="9">The sequence shown here is derived from an EMBL/GenBank/DDBJ whole genome shotgun (WGS) entry which is preliminary data.</text>
</comment>
<evidence type="ECO:0000256" key="7">
    <source>
        <dbReference type="PROSITE-ProRule" id="PRU01373"/>
    </source>
</evidence>
<dbReference type="PANTHER" id="PTHR30582">
    <property type="entry name" value="L,D-TRANSPEPTIDASE"/>
    <property type="match status" value="1"/>
</dbReference>
<evidence type="ECO:0000256" key="6">
    <source>
        <dbReference type="ARBA" id="ARBA00023316"/>
    </source>
</evidence>